<feature type="signal peptide" evidence="1">
    <location>
        <begin position="1"/>
        <end position="17"/>
    </location>
</feature>
<proteinExistence type="predicted"/>
<accession>A0A0V0R3A0</accession>
<dbReference type="Proteomes" id="UP000054937">
    <property type="component" value="Unassembled WGS sequence"/>
</dbReference>
<evidence type="ECO:0000256" key="1">
    <source>
        <dbReference type="SAM" id="SignalP"/>
    </source>
</evidence>
<protein>
    <recommendedName>
        <fullName evidence="4">Transmembrane protein</fullName>
    </recommendedName>
</protein>
<gene>
    <name evidence="2" type="ORF">PPERSA_08930</name>
</gene>
<sequence length="1432" mass="167311">MKYCIILLLSLLVLTNCTYFVDCPDKTENDKLTIGELKMNTFIHILPANDFCQILNRNENIELCHYILNECSGLINDLQNINESEFIRASHVEQCYNSLTSQIDMEFIFNGLVKPCQLNQLSQSYMIKSDLDEDEDQDQDQDEDQDQNDGEYYYQNIKLNDFNTVQFTMENDIINFILKDYKQPNEDHVLGFVYQQFDSEVVLKFQQSGDGKKWENLEKEEDAQSKGLTQVYDLDDMLYAGKESADVYIQVTCESGCFDGFKQVIGQFQISEWSFDFNQEDGNVQFLQSYELKDESNVLLNVFDGEENIIYIKSFINTDIQKTKFIHAMYQNKEMEKYLNNLVTISVKNTQDKEPQSLEDWPSPFVAHPIQMLDGEDENQQFQQYSFFNNHVIDFDGEGANWFAITIYIQPVQAHENTSFSSLYVGICSAQQTDNHQFTTNLLKNQFSTTLEFDVEFDIEKPFSLEHQILGMTEFDQGFSMITFIPDYVKKVPQEISPVFSGIEVLDYTTVFAGQGTYFVTWIFQVKQDDDFSVKIENKIQSDHIVEINDEQLINTININEERFSYLLFQKYDKDVSTTYSQYTLYFSLDEEIDVDKIEINQYIGYNYLNVPVPLQLYADEQLVDLVQDEFGQIYLQIDLTDNERCESDEGCILYTNILYRDGEINFENAQIFLKTEIVDDKKHNLVNGNFRSFTLSEHFPKEIIQTTYTYQDDKTGLLINAQNLEDVDLKITGYLKADDKASVEISGNNSFTRKIVHFTPEQIKNSCPEECTVTIIAERANDEDTFDNQVSGTVQLLNYQENEDGEQQQQIFNFEEIYFEDNRIYGDYQITKSFALLKSQEESNLATNQFFFKISEKSKEQKLITAFLAHAENNLNISIFQKFEYEKMSQKQIQQQSLKSQGVYLLPQCDEDGEEFDEDILCLFEIVVIVRQTGELEKTENALYFTTGNVNQLTQIQDQQQVDEILGIEKALSQIIILNDQNEMLPRIKIVQSFPTDNDEEDNFDGEDEYIQIQSDILESEGKYSLFYIDHSAENQYEKINYIYNDMMQDSTQTIFIENTVKKQYFLFFSQSNPVLERYSVSFQEFEADQLKQNLDQEFKVNDSKESSYKFYYQVESANSKNLEIQYAITDEDNTGKLFYEYELYQKGSENIHYPFETKQQFNVEDKSIFVNLENQECGKECLILFNFFYTSETDESNFDIKFKLIENDSDVPNPDGEIVYDFDVGYHVQANIYNKNDILQYVTDINTQERDAEELVVAWQQVDQSVTLEITYKFNDNEFNAVDQYSHETTSSQIIITRQISDLKKSECADECKLTVQMKITDGYDGENTQILGYLQAMFEFKEDQKISRNGPVILNEVEPVFQSYVQYKNTNNAIYAKVFASSTPEEPRMFFAMYQADSDENYDNQQLHFQHTLKITQISPFSKNLNTKK</sequence>
<evidence type="ECO:0008006" key="4">
    <source>
        <dbReference type="Google" id="ProtNLM"/>
    </source>
</evidence>
<feature type="chain" id="PRO_5006867667" description="Transmembrane protein" evidence="1">
    <location>
        <begin position="18"/>
        <end position="1432"/>
    </location>
</feature>
<name>A0A0V0R3A0_PSEPJ</name>
<dbReference type="EMBL" id="LDAU01000057">
    <property type="protein sequence ID" value="KRX08826.1"/>
    <property type="molecule type" value="Genomic_DNA"/>
</dbReference>
<keyword evidence="3" id="KW-1185">Reference proteome</keyword>
<dbReference type="InParanoid" id="A0A0V0R3A0"/>
<organism evidence="2 3">
    <name type="scientific">Pseudocohnilembus persalinus</name>
    <name type="common">Ciliate</name>
    <dbReference type="NCBI Taxonomy" id="266149"/>
    <lineage>
        <taxon>Eukaryota</taxon>
        <taxon>Sar</taxon>
        <taxon>Alveolata</taxon>
        <taxon>Ciliophora</taxon>
        <taxon>Intramacronucleata</taxon>
        <taxon>Oligohymenophorea</taxon>
        <taxon>Scuticociliatia</taxon>
        <taxon>Philasterida</taxon>
        <taxon>Pseudocohnilembidae</taxon>
        <taxon>Pseudocohnilembus</taxon>
    </lineage>
</organism>
<keyword evidence="1" id="KW-0732">Signal</keyword>
<reference evidence="2 3" key="1">
    <citation type="journal article" date="2015" name="Sci. Rep.">
        <title>Genome of the facultative scuticociliatosis pathogen Pseudocohnilembus persalinus provides insight into its virulence through horizontal gene transfer.</title>
        <authorList>
            <person name="Xiong J."/>
            <person name="Wang G."/>
            <person name="Cheng J."/>
            <person name="Tian M."/>
            <person name="Pan X."/>
            <person name="Warren A."/>
            <person name="Jiang C."/>
            <person name="Yuan D."/>
            <person name="Miao W."/>
        </authorList>
    </citation>
    <scope>NUCLEOTIDE SEQUENCE [LARGE SCALE GENOMIC DNA]</scope>
    <source>
        <strain evidence="2">36N120E</strain>
    </source>
</reference>
<evidence type="ECO:0000313" key="3">
    <source>
        <dbReference type="Proteomes" id="UP000054937"/>
    </source>
</evidence>
<evidence type="ECO:0000313" key="2">
    <source>
        <dbReference type="EMBL" id="KRX08826.1"/>
    </source>
</evidence>
<comment type="caution">
    <text evidence="2">The sequence shown here is derived from an EMBL/GenBank/DDBJ whole genome shotgun (WGS) entry which is preliminary data.</text>
</comment>